<dbReference type="InterPro" id="IPR011782">
    <property type="entry name" value="Pept_S1C_Do"/>
</dbReference>
<dbReference type="Gene3D" id="2.40.10.120">
    <property type="match status" value="1"/>
</dbReference>
<evidence type="ECO:0000313" key="9">
    <source>
        <dbReference type="Proteomes" id="UP001172082"/>
    </source>
</evidence>
<comment type="similarity">
    <text evidence="1">Belongs to the peptidase S1C family.</text>
</comment>
<dbReference type="GO" id="GO:0016787">
    <property type="term" value="F:hydrolase activity"/>
    <property type="evidence" value="ECO:0007669"/>
    <property type="project" value="UniProtKB-KW"/>
</dbReference>
<keyword evidence="6" id="KW-0720">Serine protease</keyword>
<dbReference type="EMBL" id="JAUJEA010000007">
    <property type="protein sequence ID" value="MDN5203297.1"/>
    <property type="molecule type" value="Genomic_DNA"/>
</dbReference>
<feature type="domain" description="PDZ" evidence="7">
    <location>
        <begin position="284"/>
        <end position="374"/>
    </location>
</feature>
<dbReference type="InterPro" id="IPR009003">
    <property type="entry name" value="Peptidase_S1_PA"/>
</dbReference>
<evidence type="ECO:0000256" key="2">
    <source>
        <dbReference type="ARBA" id="ARBA00022670"/>
    </source>
</evidence>
<dbReference type="EC" id="3.4.21.107" evidence="8"/>
<evidence type="ECO:0000256" key="4">
    <source>
        <dbReference type="ARBA" id="ARBA00022737"/>
    </source>
</evidence>
<dbReference type="SUPFAM" id="SSF50156">
    <property type="entry name" value="PDZ domain-like"/>
    <property type="match status" value="2"/>
</dbReference>
<dbReference type="PRINTS" id="PR00834">
    <property type="entry name" value="PROTEASES2C"/>
</dbReference>
<gene>
    <name evidence="8" type="ORF">QQ008_18055</name>
</gene>
<dbReference type="Pfam" id="PF13365">
    <property type="entry name" value="Trypsin_2"/>
    <property type="match status" value="1"/>
</dbReference>
<name>A0ABT8KTH5_9BACT</name>
<dbReference type="SUPFAM" id="SSF50494">
    <property type="entry name" value="Trypsin-like serine proteases"/>
    <property type="match status" value="1"/>
</dbReference>
<evidence type="ECO:0000259" key="7">
    <source>
        <dbReference type="PROSITE" id="PS50106"/>
    </source>
</evidence>
<dbReference type="Gene3D" id="2.30.42.10">
    <property type="match status" value="2"/>
</dbReference>
<evidence type="ECO:0000313" key="8">
    <source>
        <dbReference type="EMBL" id="MDN5203297.1"/>
    </source>
</evidence>
<dbReference type="PANTHER" id="PTHR22939">
    <property type="entry name" value="SERINE PROTEASE FAMILY S1C HTRA-RELATED"/>
    <property type="match status" value="1"/>
</dbReference>
<protein>
    <submittedName>
        <fullName evidence="8">Do family serine endopeptidase</fullName>
        <ecNumber evidence="8">3.4.21.107</ecNumber>
    </submittedName>
</protein>
<dbReference type="InterPro" id="IPR036034">
    <property type="entry name" value="PDZ_sf"/>
</dbReference>
<dbReference type="InterPro" id="IPR001478">
    <property type="entry name" value="PDZ"/>
</dbReference>
<keyword evidence="5 8" id="KW-0378">Hydrolase</keyword>
<evidence type="ECO:0000256" key="1">
    <source>
        <dbReference type="ARBA" id="ARBA00010541"/>
    </source>
</evidence>
<dbReference type="NCBIfam" id="TIGR02037">
    <property type="entry name" value="degP_htrA_DO"/>
    <property type="match status" value="1"/>
</dbReference>
<dbReference type="SMART" id="SM00228">
    <property type="entry name" value="PDZ"/>
    <property type="match status" value="1"/>
</dbReference>
<evidence type="ECO:0000256" key="6">
    <source>
        <dbReference type="ARBA" id="ARBA00022825"/>
    </source>
</evidence>
<comment type="caution">
    <text evidence="8">The sequence shown here is derived from an EMBL/GenBank/DDBJ whole genome shotgun (WGS) entry which is preliminary data.</text>
</comment>
<evidence type="ECO:0000256" key="5">
    <source>
        <dbReference type="ARBA" id="ARBA00022801"/>
    </source>
</evidence>
<keyword evidence="3" id="KW-0732">Signal</keyword>
<dbReference type="PANTHER" id="PTHR22939:SF129">
    <property type="entry name" value="SERINE PROTEASE HTRA2, MITOCHONDRIAL"/>
    <property type="match status" value="1"/>
</dbReference>
<dbReference type="RefSeq" id="WP_346753322.1">
    <property type="nucleotide sequence ID" value="NZ_JAUJEA010000007.1"/>
</dbReference>
<organism evidence="8 9">
    <name type="scientific">Splendidivirga corallicola</name>
    <dbReference type="NCBI Taxonomy" id="3051826"/>
    <lineage>
        <taxon>Bacteria</taxon>
        <taxon>Pseudomonadati</taxon>
        <taxon>Bacteroidota</taxon>
        <taxon>Cytophagia</taxon>
        <taxon>Cytophagales</taxon>
        <taxon>Splendidivirgaceae</taxon>
        <taxon>Splendidivirga</taxon>
    </lineage>
</organism>
<dbReference type="InterPro" id="IPR001940">
    <property type="entry name" value="Peptidase_S1C"/>
</dbReference>
<accession>A0ABT8KTH5</accession>
<proteinExistence type="inferred from homology"/>
<dbReference type="PROSITE" id="PS50106">
    <property type="entry name" value="PDZ"/>
    <property type="match status" value="1"/>
</dbReference>
<dbReference type="Pfam" id="PF13180">
    <property type="entry name" value="PDZ_2"/>
    <property type="match status" value="1"/>
</dbReference>
<sequence>MGKRQFLLGMILASFLGGLIAIGGYKILSQEKKPFESFEQKQDIKLSSFLDENESFNVPEGLNFIYAAKEVTPGVVHIRSSYDGSQQGYSSQNPLRDFFRDFGDPDRKREARATGSGVIISEEGYIVTNNHVIDNASKVQVTLDDNRRFEAKVIGTDNTTDLALIKIDGANLPFVKFGNSDDLRIGQWVLAIGNPFNLNSTVTAGIVSARARNINIIEDRDRMQIESFIQTDAVVNPGNSGGALVNLKGELVGINTAIASPTGSYTGYSFAVPVSLVKKVMDDLLEFGEVQRALLGVSILDVTHPAIVDDVDELKGVYIQAVGKGSSADDAGLEAGDIITHIDGREVTTVPELQEIVAQNRPGDKVSVTFKREGRIKEVLATLKNKMGNTEVVEKVKPIEVNGATFENLSSIEKTRLDVEGGVKITGLDDGKWKDSGIKPGFIITKIDNEEIPDLETLNKILDRKNGRITVLGLYPDGRKDYYSFEW</sequence>
<keyword evidence="9" id="KW-1185">Reference proteome</keyword>
<evidence type="ECO:0000256" key="3">
    <source>
        <dbReference type="ARBA" id="ARBA00022729"/>
    </source>
</evidence>
<keyword evidence="4" id="KW-0677">Repeat</keyword>
<reference evidence="8" key="1">
    <citation type="submission" date="2023-06" db="EMBL/GenBank/DDBJ databases">
        <title>Genomic of Parafulvivirga corallium.</title>
        <authorList>
            <person name="Wang G."/>
        </authorList>
    </citation>
    <scope>NUCLEOTIDE SEQUENCE</scope>
    <source>
        <strain evidence="8">BMA10</strain>
    </source>
</reference>
<keyword evidence="2" id="KW-0645">Protease</keyword>
<dbReference type="Proteomes" id="UP001172082">
    <property type="component" value="Unassembled WGS sequence"/>
</dbReference>